<evidence type="ECO:0000256" key="1">
    <source>
        <dbReference type="SAM" id="SignalP"/>
    </source>
</evidence>
<dbReference type="EMBL" id="CAIIXF020000001">
    <property type="protein sequence ID" value="CAH1774608.1"/>
    <property type="molecule type" value="Genomic_DNA"/>
</dbReference>
<dbReference type="Proteomes" id="UP000749559">
    <property type="component" value="Unassembled WGS sequence"/>
</dbReference>
<name>A0A8S4N1P2_OWEFU</name>
<evidence type="ECO:0000313" key="3">
    <source>
        <dbReference type="Proteomes" id="UP000749559"/>
    </source>
</evidence>
<gene>
    <name evidence="2" type="ORF">OFUS_LOCUS2032</name>
</gene>
<proteinExistence type="predicted"/>
<keyword evidence="1" id="KW-0732">Signal</keyword>
<sequence>RREFLNMWKVFAAVLLLACVATNAQNVEWCECALFREDGFLENIEPNLQNLTGGYVNLGGRLLCNNGDLTACDQYCRQQIKGEINGNYTFYTLVADGTDHSNETYGDHMCERVEANDATEMPIGFPGYPVFAFSRMLGCTALDPTWYTFADSQFDPPNNLCCNADATYTSCV</sequence>
<comment type="caution">
    <text evidence="2">The sequence shown here is derived from an EMBL/GenBank/DDBJ whole genome shotgun (WGS) entry which is preliminary data.</text>
</comment>
<feature type="signal peptide" evidence="1">
    <location>
        <begin position="1"/>
        <end position="24"/>
    </location>
</feature>
<organism evidence="2 3">
    <name type="scientific">Owenia fusiformis</name>
    <name type="common">Polychaete worm</name>
    <dbReference type="NCBI Taxonomy" id="6347"/>
    <lineage>
        <taxon>Eukaryota</taxon>
        <taxon>Metazoa</taxon>
        <taxon>Spiralia</taxon>
        <taxon>Lophotrochozoa</taxon>
        <taxon>Annelida</taxon>
        <taxon>Polychaeta</taxon>
        <taxon>Sedentaria</taxon>
        <taxon>Canalipalpata</taxon>
        <taxon>Sabellida</taxon>
        <taxon>Oweniida</taxon>
        <taxon>Oweniidae</taxon>
        <taxon>Owenia</taxon>
    </lineage>
</organism>
<reference evidence="2" key="1">
    <citation type="submission" date="2022-03" db="EMBL/GenBank/DDBJ databases">
        <authorList>
            <person name="Martin C."/>
        </authorList>
    </citation>
    <scope>NUCLEOTIDE SEQUENCE</scope>
</reference>
<accession>A0A8S4N1P2</accession>
<evidence type="ECO:0000313" key="2">
    <source>
        <dbReference type="EMBL" id="CAH1774608.1"/>
    </source>
</evidence>
<feature type="non-terminal residue" evidence="2">
    <location>
        <position position="172"/>
    </location>
</feature>
<dbReference type="AlphaFoldDB" id="A0A8S4N1P2"/>
<feature type="chain" id="PRO_5035893559" evidence="1">
    <location>
        <begin position="25"/>
        <end position="172"/>
    </location>
</feature>
<keyword evidence="3" id="KW-1185">Reference proteome</keyword>
<protein>
    <submittedName>
        <fullName evidence="2">Uncharacterized protein</fullName>
    </submittedName>
</protein>